<proteinExistence type="predicted"/>
<dbReference type="PATRIC" id="fig|344882.3.peg.1"/>
<evidence type="ECO:0000313" key="2">
    <source>
        <dbReference type="Proteomes" id="UP000052052"/>
    </source>
</evidence>
<keyword evidence="2" id="KW-1185">Reference proteome</keyword>
<protein>
    <submittedName>
        <fullName evidence="1">Uncharacterized protein</fullName>
    </submittedName>
</protein>
<comment type="caution">
    <text evidence="1">The sequence shown here is derived from an EMBL/GenBank/DDBJ whole genome shotgun (WGS) entry which is preliminary data.</text>
</comment>
<dbReference type="RefSeq" id="WP_057656561.1">
    <property type="nucleotide sequence ID" value="NZ_LDJL01000001.1"/>
</dbReference>
<gene>
    <name evidence="1" type="ORF">ABB29_00005</name>
</gene>
<dbReference type="Proteomes" id="UP000052052">
    <property type="component" value="Unassembled WGS sequence"/>
</dbReference>
<organism evidence="1 2">
    <name type="scientific">Pseudoxanthomonas dokdonensis</name>
    <dbReference type="NCBI Taxonomy" id="344882"/>
    <lineage>
        <taxon>Bacteria</taxon>
        <taxon>Pseudomonadati</taxon>
        <taxon>Pseudomonadota</taxon>
        <taxon>Gammaproteobacteria</taxon>
        <taxon>Lysobacterales</taxon>
        <taxon>Lysobacteraceae</taxon>
        <taxon>Pseudoxanthomonas</taxon>
    </lineage>
</organism>
<dbReference type="EMBL" id="LDJL01000001">
    <property type="protein sequence ID" value="KRG71900.1"/>
    <property type="molecule type" value="Genomic_DNA"/>
</dbReference>
<feature type="non-terminal residue" evidence="1">
    <location>
        <position position="1"/>
    </location>
</feature>
<name>A0A0R0CPJ5_9GAMM</name>
<dbReference type="AlphaFoldDB" id="A0A0R0CPJ5"/>
<reference evidence="1 2" key="1">
    <citation type="submission" date="2015-05" db="EMBL/GenBank/DDBJ databases">
        <title>Genome sequencing and analysis of members of genus Stenotrophomonas.</title>
        <authorList>
            <person name="Patil P.P."/>
            <person name="Midha S."/>
            <person name="Patil P.B."/>
        </authorList>
    </citation>
    <scope>NUCLEOTIDE SEQUENCE [LARGE SCALE GENOMIC DNA]</scope>
    <source>
        <strain evidence="1 2">DSM 21858</strain>
    </source>
</reference>
<sequence length="60" mass="6969">EKFFDLLPLPLRLRLLAANPVAGRRESMARYFSFGKGVRHFFYVLFIEFVPVPCFTVDSS</sequence>
<accession>A0A0R0CPJ5</accession>
<evidence type="ECO:0000313" key="1">
    <source>
        <dbReference type="EMBL" id="KRG71900.1"/>
    </source>
</evidence>